<dbReference type="EMBL" id="KK914259">
    <property type="protein sequence ID" value="KDP43742.1"/>
    <property type="molecule type" value="Genomic_DNA"/>
</dbReference>
<feature type="compositionally biased region" description="Gly residues" evidence="1">
    <location>
        <begin position="84"/>
        <end position="93"/>
    </location>
</feature>
<gene>
    <name evidence="2" type="ORF">JCGZ_22369</name>
</gene>
<accession>A0A067L5T0</accession>
<dbReference type="Proteomes" id="UP000027138">
    <property type="component" value="Unassembled WGS sequence"/>
</dbReference>
<sequence length="232" mass="25540">MYPNQGGYELFGRKLTGKACLKRRESPEKGVATVPKLQALSFQNRCSFSSSQSHILLPCVEYMFLEYSLAGFGGRRKEIEGEEGGGGGGGRATGEGEGRKEKERKRKEKKWAGLVRFEPARSDSACLKRRESPEKGVATVPKLQALSFQNRCSFSSSQSHILLPCVEYMFLEYSLAGFGGRRKEIEGEEGGGGGGGRATGEGEGRKEKERKRKEKKWAGLVRFEPARSDSVS</sequence>
<evidence type="ECO:0000313" key="3">
    <source>
        <dbReference type="Proteomes" id="UP000027138"/>
    </source>
</evidence>
<name>A0A067L5T0_JATCU</name>
<reference evidence="2 3" key="1">
    <citation type="journal article" date="2014" name="PLoS ONE">
        <title>Global Analysis of Gene Expression Profiles in Physic Nut (Jatropha curcas L.) Seedlings Exposed to Salt Stress.</title>
        <authorList>
            <person name="Zhang L."/>
            <person name="Zhang C."/>
            <person name="Wu P."/>
            <person name="Chen Y."/>
            <person name="Li M."/>
            <person name="Jiang H."/>
            <person name="Wu G."/>
        </authorList>
    </citation>
    <scope>NUCLEOTIDE SEQUENCE [LARGE SCALE GENOMIC DNA]</scope>
    <source>
        <strain evidence="3">cv. GZQX0401</strain>
        <tissue evidence="2">Young leaves</tissue>
    </source>
</reference>
<feature type="compositionally biased region" description="Gly residues" evidence="1">
    <location>
        <begin position="190"/>
        <end position="199"/>
    </location>
</feature>
<keyword evidence="3" id="KW-1185">Reference proteome</keyword>
<feature type="region of interest" description="Disordered" evidence="1">
    <location>
        <begin position="184"/>
        <end position="217"/>
    </location>
</feature>
<organism evidence="2 3">
    <name type="scientific">Jatropha curcas</name>
    <name type="common">Barbados nut</name>
    <dbReference type="NCBI Taxonomy" id="180498"/>
    <lineage>
        <taxon>Eukaryota</taxon>
        <taxon>Viridiplantae</taxon>
        <taxon>Streptophyta</taxon>
        <taxon>Embryophyta</taxon>
        <taxon>Tracheophyta</taxon>
        <taxon>Spermatophyta</taxon>
        <taxon>Magnoliopsida</taxon>
        <taxon>eudicotyledons</taxon>
        <taxon>Gunneridae</taxon>
        <taxon>Pentapetalae</taxon>
        <taxon>rosids</taxon>
        <taxon>fabids</taxon>
        <taxon>Malpighiales</taxon>
        <taxon>Euphorbiaceae</taxon>
        <taxon>Crotonoideae</taxon>
        <taxon>Jatropheae</taxon>
        <taxon>Jatropha</taxon>
    </lineage>
</organism>
<evidence type="ECO:0000256" key="1">
    <source>
        <dbReference type="SAM" id="MobiDB-lite"/>
    </source>
</evidence>
<dbReference type="AlphaFoldDB" id="A0A067L5T0"/>
<evidence type="ECO:0000313" key="2">
    <source>
        <dbReference type="EMBL" id="KDP43742.1"/>
    </source>
</evidence>
<proteinExistence type="predicted"/>
<protein>
    <submittedName>
        <fullName evidence="2">Uncharacterized protein</fullName>
    </submittedName>
</protein>
<feature type="region of interest" description="Disordered" evidence="1">
    <location>
        <begin position="80"/>
        <end position="108"/>
    </location>
</feature>